<sequence>MVGENRGYHPRFPCECRGPHSRHPLSINSKAEDPPTEEYRRDIVTDFSEDGDIELCNDDAEGTEPGHDHIVMKLPAYSAHEEAESAT</sequence>
<evidence type="ECO:0000256" key="1">
    <source>
        <dbReference type="SAM" id="MobiDB-lite"/>
    </source>
</evidence>
<comment type="caution">
    <text evidence="2">The sequence shown here is derived from an EMBL/GenBank/DDBJ whole genome shotgun (WGS) entry which is preliminary data.</text>
</comment>
<evidence type="ECO:0000313" key="3">
    <source>
        <dbReference type="Proteomes" id="UP001497480"/>
    </source>
</evidence>
<dbReference type="AlphaFoldDB" id="A0AAV1WWJ2"/>
<accession>A0AAV1WWJ2</accession>
<gene>
    <name evidence="2" type="ORF">LLUT_LOCUS14486</name>
</gene>
<dbReference type="EMBL" id="CAXHTB010000010">
    <property type="protein sequence ID" value="CAL0313426.1"/>
    <property type="molecule type" value="Genomic_DNA"/>
</dbReference>
<dbReference type="Proteomes" id="UP001497480">
    <property type="component" value="Unassembled WGS sequence"/>
</dbReference>
<name>A0AAV1WWJ2_LUPLU</name>
<keyword evidence="3" id="KW-1185">Reference proteome</keyword>
<feature type="region of interest" description="Disordered" evidence="1">
    <location>
        <begin position="1"/>
        <end position="38"/>
    </location>
</feature>
<organism evidence="2 3">
    <name type="scientific">Lupinus luteus</name>
    <name type="common">European yellow lupine</name>
    <dbReference type="NCBI Taxonomy" id="3873"/>
    <lineage>
        <taxon>Eukaryota</taxon>
        <taxon>Viridiplantae</taxon>
        <taxon>Streptophyta</taxon>
        <taxon>Embryophyta</taxon>
        <taxon>Tracheophyta</taxon>
        <taxon>Spermatophyta</taxon>
        <taxon>Magnoliopsida</taxon>
        <taxon>eudicotyledons</taxon>
        <taxon>Gunneridae</taxon>
        <taxon>Pentapetalae</taxon>
        <taxon>rosids</taxon>
        <taxon>fabids</taxon>
        <taxon>Fabales</taxon>
        <taxon>Fabaceae</taxon>
        <taxon>Papilionoideae</taxon>
        <taxon>50 kb inversion clade</taxon>
        <taxon>genistoids sensu lato</taxon>
        <taxon>core genistoids</taxon>
        <taxon>Genisteae</taxon>
        <taxon>Lupinus</taxon>
    </lineage>
</organism>
<protein>
    <submittedName>
        <fullName evidence="2">Uncharacterized protein</fullName>
    </submittedName>
</protein>
<evidence type="ECO:0000313" key="2">
    <source>
        <dbReference type="EMBL" id="CAL0313426.1"/>
    </source>
</evidence>
<proteinExistence type="predicted"/>
<reference evidence="2 3" key="1">
    <citation type="submission" date="2024-03" db="EMBL/GenBank/DDBJ databases">
        <authorList>
            <person name="Martinez-Hernandez J."/>
        </authorList>
    </citation>
    <scope>NUCLEOTIDE SEQUENCE [LARGE SCALE GENOMIC DNA]</scope>
</reference>